<feature type="compositionally biased region" description="Low complexity" evidence="1">
    <location>
        <begin position="66"/>
        <end position="79"/>
    </location>
</feature>
<reference evidence="2 3" key="1">
    <citation type="submission" date="2020-02" db="EMBL/GenBank/DDBJ databases">
        <title>Acidophilic actinobacteria isolated from forest soil.</title>
        <authorList>
            <person name="Golinska P."/>
        </authorList>
    </citation>
    <scope>NUCLEOTIDE SEQUENCE [LARGE SCALE GENOMIC DNA]</scope>
    <source>
        <strain evidence="2 3">NL8</strain>
    </source>
</reference>
<gene>
    <name evidence="2" type="ORF">KGQ19_44885</name>
</gene>
<dbReference type="EMBL" id="JAAFYZ010000309">
    <property type="protein sequence ID" value="MBS2554013.1"/>
    <property type="molecule type" value="Genomic_DNA"/>
</dbReference>
<organism evidence="2 3">
    <name type="scientific">Catenulispora pinistramenti</name>
    <dbReference type="NCBI Taxonomy" id="2705254"/>
    <lineage>
        <taxon>Bacteria</taxon>
        <taxon>Bacillati</taxon>
        <taxon>Actinomycetota</taxon>
        <taxon>Actinomycetes</taxon>
        <taxon>Catenulisporales</taxon>
        <taxon>Catenulisporaceae</taxon>
        <taxon>Catenulispora</taxon>
    </lineage>
</organism>
<evidence type="ECO:0000313" key="3">
    <source>
        <dbReference type="Proteomes" id="UP000730482"/>
    </source>
</evidence>
<feature type="region of interest" description="Disordered" evidence="1">
    <location>
        <begin position="1"/>
        <end position="20"/>
    </location>
</feature>
<feature type="compositionally biased region" description="Polar residues" evidence="1">
    <location>
        <begin position="84"/>
        <end position="106"/>
    </location>
</feature>
<evidence type="ECO:0000313" key="2">
    <source>
        <dbReference type="EMBL" id="MBS2554013.1"/>
    </source>
</evidence>
<sequence>MDARTRDAIAARDRAVSKVSHTTWRIGGVAAIGAVAIGAGFAHVLPNHLPHLNLGGTSGSSGSSGGSNSSGDNGSSNSGNSGGVQSPNTVPQQGSGNGSHVTSGGS</sequence>
<comment type="caution">
    <text evidence="2">The sequence shown here is derived from an EMBL/GenBank/DDBJ whole genome shotgun (WGS) entry which is preliminary data.</text>
</comment>
<keyword evidence="3" id="KW-1185">Reference proteome</keyword>
<accession>A0ABS5L6N4</accession>
<proteinExistence type="predicted"/>
<feature type="region of interest" description="Disordered" evidence="1">
    <location>
        <begin position="47"/>
        <end position="106"/>
    </location>
</feature>
<name>A0ABS5L6N4_9ACTN</name>
<dbReference type="Proteomes" id="UP000730482">
    <property type="component" value="Unassembled WGS sequence"/>
</dbReference>
<evidence type="ECO:0000256" key="1">
    <source>
        <dbReference type="SAM" id="MobiDB-lite"/>
    </source>
</evidence>
<feature type="compositionally biased region" description="Gly residues" evidence="1">
    <location>
        <begin position="56"/>
        <end position="65"/>
    </location>
</feature>
<protein>
    <submittedName>
        <fullName evidence="2">Uncharacterized protein</fullName>
    </submittedName>
</protein>
<feature type="compositionally biased region" description="Basic and acidic residues" evidence="1">
    <location>
        <begin position="1"/>
        <end position="16"/>
    </location>
</feature>
<dbReference type="RefSeq" id="WP_212021108.1">
    <property type="nucleotide sequence ID" value="NZ_JAAFYZ010000309.1"/>
</dbReference>